<name>A0A4Z0LDN2_SALET</name>
<sequence length="88" mass="9167">ITSNAVPEPDGSDSEKNLFVMLDTAIAALKTPVDGNDVEKEKAAAAIDKTKRGVKTSLNPVLTVRAELGTQLSELSTLDSLGSDRALG</sequence>
<accession>A0A4Z0LDN2</accession>
<gene>
    <name evidence="1" type="primary">flgL</name>
    <name evidence="1" type="ORF">C9F07_19640</name>
</gene>
<organism evidence="1 2">
    <name type="scientific">Salmonella enterica subsp. enterica serovar Poona</name>
    <dbReference type="NCBI Taxonomy" id="436295"/>
    <lineage>
        <taxon>Bacteria</taxon>
        <taxon>Pseudomonadati</taxon>
        <taxon>Pseudomonadota</taxon>
        <taxon>Gammaproteobacteria</taxon>
        <taxon>Enterobacterales</taxon>
        <taxon>Enterobacteriaceae</taxon>
        <taxon>Salmonella</taxon>
    </lineage>
</organism>
<dbReference type="Proteomes" id="UP000298196">
    <property type="component" value="Unassembled WGS sequence"/>
</dbReference>
<keyword evidence="1" id="KW-0966">Cell projection</keyword>
<dbReference type="EMBL" id="PYKI01002034">
    <property type="protein sequence ID" value="TGD60020.1"/>
    <property type="molecule type" value="Genomic_DNA"/>
</dbReference>
<dbReference type="AlphaFoldDB" id="A0A4Z0LDN2"/>
<dbReference type="SUPFAM" id="SSF64518">
    <property type="entry name" value="Phase 1 flagellin"/>
    <property type="match status" value="1"/>
</dbReference>
<comment type="caution">
    <text evidence="1">The sequence shown here is derived from an EMBL/GenBank/DDBJ whole genome shotgun (WGS) entry which is preliminary data.</text>
</comment>
<reference evidence="1 2" key="1">
    <citation type="submission" date="2018-03" db="EMBL/GenBank/DDBJ databases">
        <title>Non-Typhoidal Salmonella genome sequencing and assembly.</title>
        <authorList>
            <person name="Matchawe C."/>
        </authorList>
    </citation>
    <scope>NUCLEOTIDE SEQUENCE [LARGE SCALE GENOMIC DNA]</scope>
    <source>
        <strain evidence="1 2">22sa</strain>
    </source>
</reference>
<keyword evidence="1" id="KW-0282">Flagellum</keyword>
<dbReference type="Gene3D" id="1.20.1330.10">
    <property type="entry name" value="f41 fragment of flagellin, N-terminal domain"/>
    <property type="match status" value="1"/>
</dbReference>
<protein>
    <submittedName>
        <fullName evidence="1">Flagellar hook-filament junction protein FlgL</fullName>
    </submittedName>
</protein>
<keyword evidence="2" id="KW-1185">Reference proteome</keyword>
<keyword evidence="1" id="KW-0969">Cilium</keyword>
<evidence type="ECO:0000313" key="2">
    <source>
        <dbReference type="Proteomes" id="UP000298196"/>
    </source>
</evidence>
<proteinExistence type="predicted"/>
<feature type="non-terminal residue" evidence="1">
    <location>
        <position position="1"/>
    </location>
</feature>
<evidence type="ECO:0000313" key="1">
    <source>
        <dbReference type="EMBL" id="TGD60020.1"/>
    </source>
</evidence>
<feature type="non-terminal residue" evidence="1">
    <location>
        <position position="88"/>
    </location>
</feature>